<evidence type="ECO:0000313" key="1">
    <source>
        <dbReference type="EMBL" id="GLB82807.1"/>
    </source>
</evidence>
<dbReference type="EMBL" id="BRXE01000016">
    <property type="protein sequence ID" value="GLB82807.1"/>
    <property type="molecule type" value="Genomic_DNA"/>
</dbReference>
<protein>
    <submittedName>
        <fullName evidence="2">Monooxygenase</fullName>
    </submittedName>
</protein>
<dbReference type="PANTHER" id="PTHR42877:SF4">
    <property type="entry name" value="FAD_NAD(P)-BINDING DOMAIN-CONTAINING PROTEIN-RELATED"/>
    <property type="match status" value="1"/>
</dbReference>
<dbReference type="SUPFAM" id="SSF51905">
    <property type="entry name" value="FAD/NAD(P)-binding domain"/>
    <property type="match status" value="1"/>
</dbReference>
<dbReference type="InterPro" id="IPR036188">
    <property type="entry name" value="FAD/NAD-bd_sf"/>
</dbReference>
<name>A0A9P3Q564_9MYCO</name>
<dbReference type="Proteomes" id="UP001165663">
    <property type="component" value="Unassembled WGS sequence"/>
</dbReference>
<keyword evidence="3" id="KW-1185">Reference proteome</keyword>
<dbReference type="AlphaFoldDB" id="A0A9P3Q564"/>
<dbReference type="EMBL" id="BRZI01000009">
    <property type="protein sequence ID" value="GLD29899.1"/>
    <property type="molecule type" value="Genomic_DNA"/>
</dbReference>
<reference evidence="2" key="1">
    <citation type="submission" date="2022-08" db="EMBL/GenBank/DDBJ databases">
        <title>Mycobacterium kiyosense sp. nov., scotochromogenic slow-glowing species isolated from respiratory specimens.</title>
        <authorList>
            <person name="Fukano H."/>
            <person name="Kazumi Y."/>
            <person name="Sakagami N."/>
            <person name="Ato M."/>
            <person name="Mitarai S."/>
            <person name="Hoshino Y."/>
        </authorList>
    </citation>
    <scope>NUCLEOTIDE SEQUENCE</scope>
    <source>
        <strain evidence="2">1413</strain>
        <strain evidence="1">SRL2020-028</strain>
    </source>
</reference>
<proteinExistence type="predicted"/>
<dbReference type="Pfam" id="PF13738">
    <property type="entry name" value="Pyr_redox_3"/>
    <property type="match status" value="1"/>
</dbReference>
<comment type="caution">
    <text evidence="2">The sequence shown here is derived from an EMBL/GenBank/DDBJ whole genome shotgun (WGS) entry which is preliminary data.</text>
</comment>
<evidence type="ECO:0000313" key="2">
    <source>
        <dbReference type="EMBL" id="GLD29899.1"/>
    </source>
</evidence>
<sequence>MTPDHEVLVIGAGIGGIGVGIALREAGITDFKIVDRADGVGGVWHANRYPGVAVDIPAMAYQFSFDPNPGWSRVFAPGAEVRAYLRGMVDRYGLQPHIELRTSVSSRTWDEQEHVWRVVLNGTREITTRYVVSAIGVFPEPKPAQIDGIGEFRGKIMHSTTWDENYDIAGKRVAVVGTGASALQIVPAIASQVAHLDVYQRTPIWVLKKFDPDIPPWMKDLFTRVPLATRLGNRIVTALSELFTIKLPVHHAKAPWFAHRIERAARDHLERSVCDPVLRRQLTPDYGFACKRPSFSNTYLAAFERDNVDLVTDTIEQITPEGIRTVDGKDRPVDAIVLATGFHMAFSPEVYRRSPVVGRNGFNLADYFERERYQAYESITMPGLPNHFMIYGPYGGTGGAYHVMVENGGRHIVRVIQEARRRGATAVEVTREATERYHRVVASKMTTSLWFTNNCAAANSYYFDQHGDVTAIRPTSGRQSKRASRTFPLNDYRFETKTSVTAFVPALNSELRSAKASTS</sequence>
<dbReference type="Proteomes" id="UP001064782">
    <property type="component" value="Unassembled WGS sequence"/>
</dbReference>
<dbReference type="PANTHER" id="PTHR42877">
    <property type="entry name" value="L-ORNITHINE N(5)-MONOOXYGENASE-RELATED"/>
    <property type="match status" value="1"/>
</dbReference>
<dbReference type="Gene3D" id="3.50.50.60">
    <property type="entry name" value="FAD/NAD(P)-binding domain"/>
    <property type="match status" value="2"/>
</dbReference>
<organism evidence="2 3">
    <name type="scientific">Mycobacterium kiyosense</name>
    <dbReference type="NCBI Taxonomy" id="2871094"/>
    <lineage>
        <taxon>Bacteria</taxon>
        <taxon>Bacillati</taxon>
        <taxon>Actinomycetota</taxon>
        <taxon>Actinomycetes</taxon>
        <taxon>Mycobacteriales</taxon>
        <taxon>Mycobacteriaceae</taxon>
        <taxon>Mycobacterium</taxon>
    </lineage>
</organism>
<keyword evidence="2" id="KW-0503">Monooxygenase</keyword>
<keyword evidence="2" id="KW-0560">Oxidoreductase</keyword>
<gene>
    <name evidence="2" type="ORF">Mkiyose1413_17820</name>
    <name evidence="1" type="ORF">SRL2020028_20630</name>
</gene>
<dbReference type="GO" id="GO:0004497">
    <property type="term" value="F:monooxygenase activity"/>
    <property type="evidence" value="ECO:0007669"/>
    <property type="project" value="UniProtKB-KW"/>
</dbReference>
<evidence type="ECO:0000313" key="3">
    <source>
        <dbReference type="Proteomes" id="UP001064782"/>
    </source>
</evidence>
<dbReference type="RefSeq" id="WP_236977902.1">
    <property type="nucleotide sequence ID" value="NZ_BRXE01000016.1"/>
</dbReference>
<dbReference type="InterPro" id="IPR051209">
    <property type="entry name" value="FAD-bind_Monooxygenase_sf"/>
</dbReference>
<accession>A0A9P3Q564</accession>
<dbReference type="GeneID" id="83628006"/>